<dbReference type="GO" id="GO:0046870">
    <property type="term" value="F:cadmium ion binding"/>
    <property type="evidence" value="ECO:0007669"/>
    <property type="project" value="TreeGrafter"/>
</dbReference>
<reference evidence="3" key="2">
    <citation type="journal article" date="2021" name="Microbiol. Resour. Announc.">
        <title>Complete Genome Sequences of Three Human Oral Treponema parvum Isolates.</title>
        <authorList>
            <person name="Zeng H."/>
            <person name="Watt R.M."/>
        </authorList>
    </citation>
    <scope>NUCLEOTIDE SEQUENCE</scope>
    <source>
        <strain evidence="3">ATCC 700773</strain>
    </source>
</reference>
<feature type="compositionally biased region" description="Acidic residues" evidence="1">
    <location>
        <begin position="173"/>
        <end position="182"/>
    </location>
</feature>
<sequence>MVCDFCRKNEAVLFIEQLSVAGKKKINLCMECAVKYGISPDPKSIESSIGSLFSDFAQKTRTSYEEKSRLCPVCGQSLSGIKRTGYTGCPECYSVFSSEIKEMLKAKNILGPYTGSMPARLTSFRSRITDRMDIQAKLNASLKSENYEKAAMYRDYLKALERSSVSDGSGELLPEEDGNEKK</sequence>
<dbReference type="Proteomes" id="UP000671995">
    <property type="component" value="Chromosome"/>
</dbReference>
<feature type="region of interest" description="Disordered" evidence="1">
    <location>
        <begin position="163"/>
        <end position="182"/>
    </location>
</feature>
<dbReference type="GO" id="GO:0005507">
    <property type="term" value="F:copper ion binding"/>
    <property type="evidence" value="ECO:0007669"/>
    <property type="project" value="TreeGrafter"/>
</dbReference>
<dbReference type="GO" id="GO:0008270">
    <property type="term" value="F:zinc ion binding"/>
    <property type="evidence" value="ECO:0007669"/>
    <property type="project" value="TreeGrafter"/>
</dbReference>
<evidence type="ECO:0000256" key="1">
    <source>
        <dbReference type="SAM" id="MobiDB-lite"/>
    </source>
</evidence>
<dbReference type="AlphaFoldDB" id="A0A975ICI4"/>
<dbReference type="RefSeq" id="WP_210116745.1">
    <property type="nucleotide sequence ID" value="NZ_CP054257.1"/>
</dbReference>
<evidence type="ECO:0000313" key="3">
    <source>
        <dbReference type="EMBL" id="QTQ12031.1"/>
    </source>
</evidence>
<name>A0A975ICI4_9SPIR</name>
<dbReference type="EMBL" id="CP054257">
    <property type="protein sequence ID" value="QTQ12031.1"/>
    <property type="molecule type" value="Genomic_DNA"/>
</dbReference>
<proteinExistence type="predicted"/>
<organism evidence="3 4">
    <name type="scientific">Treponema parvum</name>
    <dbReference type="NCBI Taxonomy" id="138851"/>
    <lineage>
        <taxon>Bacteria</taxon>
        <taxon>Pseudomonadati</taxon>
        <taxon>Spirochaetota</taxon>
        <taxon>Spirochaetia</taxon>
        <taxon>Spirochaetales</taxon>
        <taxon>Treponemataceae</taxon>
        <taxon>Treponema</taxon>
    </lineage>
</organism>
<dbReference type="GO" id="GO:1990170">
    <property type="term" value="P:stress response to cadmium ion"/>
    <property type="evidence" value="ECO:0007669"/>
    <property type="project" value="TreeGrafter"/>
</dbReference>
<protein>
    <submittedName>
        <fullName evidence="3">UvrB/UvrC motif-containing protein</fullName>
    </submittedName>
</protein>
<dbReference type="InterPro" id="IPR001943">
    <property type="entry name" value="UVR_dom"/>
</dbReference>
<dbReference type="PANTHER" id="PTHR38430">
    <property type="entry name" value="PROTEIN-ARGININE KINASE ACTIVATOR PROTEIN"/>
    <property type="match status" value="1"/>
</dbReference>
<dbReference type="Pfam" id="PF02151">
    <property type="entry name" value="UVR"/>
    <property type="match status" value="1"/>
</dbReference>
<evidence type="ECO:0000313" key="4">
    <source>
        <dbReference type="Proteomes" id="UP000671995"/>
    </source>
</evidence>
<dbReference type="PANTHER" id="PTHR38430:SF1">
    <property type="entry name" value="PROTEIN-ARGININE KINASE ACTIVATOR PROTEIN"/>
    <property type="match status" value="1"/>
</dbReference>
<dbReference type="GO" id="GO:1990169">
    <property type="term" value="P:stress response to copper ion"/>
    <property type="evidence" value="ECO:0007669"/>
    <property type="project" value="TreeGrafter"/>
</dbReference>
<feature type="domain" description="UVR" evidence="2">
    <location>
        <begin position="134"/>
        <end position="162"/>
    </location>
</feature>
<dbReference type="InterPro" id="IPR025542">
    <property type="entry name" value="YacH"/>
</dbReference>
<gene>
    <name evidence="3" type="ORF">HRI96_07390</name>
</gene>
<dbReference type="PIRSF" id="PIRSF015034">
    <property type="entry name" value="YacH"/>
    <property type="match status" value="1"/>
</dbReference>
<dbReference type="GO" id="GO:0050897">
    <property type="term" value="F:cobalt ion binding"/>
    <property type="evidence" value="ECO:0007669"/>
    <property type="project" value="TreeGrafter"/>
</dbReference>
<accession>A0A975ICI4</accession>
<reference evidence="3" key="1">
    <citation type="submission" date="2020-05" db="EMBL/GenBank/DDBJ databases">
        <authorList>
            <person name="Zeng H."/>
            <person name="Chan Y.K."/>
            <person name="Watt R.M."/>
        </authorList>
    </citation>
    <scope>NUCLEOTIDE SEQUENCE</scope>
    <source>
        <strain evidence="3">ATCC 700773</strain>
    </source>
</reference>
<evidence type="ECO:0000259" key="2">
    <source>
        <dbReference type="Pfam" id="PF02151"/>
    </source>
</evidence>